<dbReference type="OrthoDB" id="9904638at2759"/>
<evidence type="ECO:0000313" key="2">
    <source>
        <dbReference type="Proteomes" id="UP000770717"/>
    </source>
</evidence>
<organism evidence="1 2">
    <name type="scientific">Eleutherodactylus coqui</name>
    <name type="common">Puerto Rican coqui</name>
    <dbReference type="NCBI Taxonomy" id="57060"/>
    <lineage>
        <taxon>Eukaryota</taxon>
        <taxon>Metazoa</taxon>
        <taxon>Chordata</taxon>
        <taxon>Craniata</taxon>
        <taxon>Vertebrata</taxon>
        <taxon>Euteleostomi</taxon>
        <taxon>Amphibia</taxon>
        <taxon>Batrachia</taxon>
        <taxon>Anura</taxon>
        <taxon>Neobatrachia</taxon>
        <taxon>Hyloidea</taxon>
        <taxon>Eleutherodactylidae</taxon>
        <taxon>Eleutherodactylinae</taxon>
        <taxon>Eleutherodactylus</taxon>
        <taxon>Eleutherodactylus</taxon>
    </lineage>
</organism>
<reference evidence="1" key="1">
    <citation type="thesis" date="2020" institute="ProQuest LLC" country="789 East Eisenhower Parkway, Ann Arbor, MI, USA">
        <title>Comparative Genomics and Chromosome Evolution.</title>
        <authorList>
            <person name="Mudd A.B."/>
        </authorList>
    </citation>
    <scope>NUCLEOTIDE SEQUENCE</scope>
    <source>
        <strain evidence="1">HN-11 Male</strain>
        <tissue evidence="1">Kidney and liver</tissue>
    </source>
</reference>
<sequence length="259" mass="28732">MDCTSLLSALTAVTPLSVFQTRDGQTLFSVHQEKAHLEPTLNLYFRDRDKKDVVGLHLISDDGSGSYDTFLQIIALPMHPIGNVKIDSVSGNLNICIQMTKNTCTFIASLPMFLQTQRSTSIEILSMNGSHQVAKIIGERDGTSAQVLFQFSMGMESCAKTVILGAFLYLNFHLHESRRLDNFSTTFQDLWIIDCVSWENGSAGGKEKGRNVDFSSNGADCLTECRNCLCWVGDCFICIAECCNCCFCSLICLQCVLYH</sequence>
<protein>
    <submittedName>
        <fullName evidence="1">Uncharacterized protein</fullName>
    </submittedName>
</protein>
<dbReference type="AlphaFoldDB" id="A0A8J6BIQ5"/>
<comment type="caution">
    <text evidence="1">The sequence shown here is derived from an EMBL/GenBank/DDBJ whole genome shotgun (WGS) entry which is preliminary data.</text>
</comment>
<accession>A0A8J6BIQ5</accession>
<name>A0A8J6BIQ5_ELECQ</name>
<proteinExistence type="predicted"/>
<gene>
    <name evidence="1" type="ORF">GDO78_020145</name>
</gene>
<dbReference type="Proteomes" id="UP000770717">
    <property type="component" value="Unassembled WGS sequence"/>
</dbReference>
<dbReference type="EMBL" id="WNTK01004675">
    <property type="protein sequence ID" value="KAG9464315.1"/>
    <property type="molecule type" value="Genomic_DNA"/>
</dbReference>
<keyword evidence="2" id="KW-1185">Reference proteome</keyword>
<evidence type="ECO:0000313" key="1">
    <source>
        <dbReference type="EMBL" id="KAG9464315.1"/>
    </source>
</evidence>